<protein>
    <submittedName>
        <fullName evidence="2">Uncharacterized protein</fullName>
    </submittedName>
</protein>
<dbReference type="AlphaFoldDB" id="A0A8J8NSI5"/>
<organism evidence="2 3">
    <name type="scientific">Halteria grandinella</name>
    <dbReference type="NCBI Taxonomy" id="5974"/>
    <lineage>
        <taxon>Eukaryota</taxon>
        <taxon>Sar</taxon>
        <taxon>Alveolata</taxon>
        <taxon>Ciliophora</taxon>
        <taxon>Intramacronucleata</taxon>
        <taxon>Spirotrichea</taxon>
        <taxon>Stichotrichia</taxon>
        <taxon>Sporadotrichida</taxon>
        <taxon>Halteriidae</taxon>
        <taxon>Halteria</taxon>
    </lineage>
</organism>
<dbReference type="Proteomes" id="UP000785679">
    <property type="component" value="Unassembled WGS sequence"/>
</dbReference>
<proteinExistence type="predicted"/>
<feature type="compositionally biased region" description="Basic and acidic residues" evidence="1">
    <location>
        <begin position="290"/>
        <end position="307"/>
    </location>
</feature>
<accession>A0A8J8NSI5</accession>
<keyword evidence="3" id="KW-1185">Reference proteome</keyword>
<gene>
    <name evidence="2" type="ORF">FGO68_gene9714</name>
</gene>
<dbReference type="EMBL" id="RRYP01008533">
    <property type="protein sequence ID" value="TNV79710.1"/>
    <property type="molecule type" value="Genomic_DNA"/>
</dbReference>
<reference evidence="2" key="1">
    <citation type="submission" date="2019-06" db="EMBL/GenBank/DDBJ databases">
        <authorList>
            <person name="Zheng W."/>
        </authorList>
    </citation>
    <scope>NUCLEOTIDE SEQUENCE</scope>
    <source>
        <strain evidence="2">QDHG01</strain>
    </source>
</reference>
<comment type="caution">
    <text evidence="2">The sequence shown here is derived from an EMBL/GenBank/DDBJ whole genome shotgun (WGS) entry which is preliminary data.</text>
</comment>
<feature type="region of interest" description="Disordered" evidence="1">
    <location>
        <begin position="286"/>
        <end position="307"/>
    </location>
</feature>
<evidence type="ECO:0000256" key="1">
    <source>
        <dbReference type="SAM" id="MobiDB-lite"/>
    </source>
</evidence>
<evidence type="ECO:0000313" key="3">
    <source>
        <dbReference type="Proteomes" id="UP000785679"/>
    </source>
</evidence>
<evidence type="ECO:0000313" key="2">
    <source>
        <dbReference type="EMBL" id="TNV79710.1"/>
    </source>
</evidence>
<sequence length="341" mass="39548">MGADTKSGRNFVPAIHDQISPPLLNCSSLDIDSMLINPVKQENDLIRETVFANDRQIQDLLDNDQMRREYVQIDDARELQHDLNFQIREHLNIPIDQLQADNQEETKEVRCPLAIDEESDSKYLEANLTSPINSTCPKKRISKRREKYSSRASHAFTPSCNGNYDQMWALASLITLLSSKMRNVYRGNFRHHDTMKEHLEKPDFPGKKADAAKSHYMQILREYHQTHPQAIAILNEAGSMTSPISHLFSGKLINKCALRAFFCSQEAVQFYYSIPFLMLCRNNPHKTRPRHQEGTEARDYRTSQEKKNEDIEGLVQLARFIEYVQQIPPQNQIYKKRPKMA</sequence>
<name>A0A8J8NSI5_HALGN</name>